<evidence type="ECO:0000256" key="2">
    <source>
        <dbReference type="ARBA" id="ARBA00022448"/>
    </source>
</evidence>
<evidence type="ECO:0000256" key="1">
    <source>
        <dbReference type="ARBA" id="ARBA00004651"/>
    </source>
</evidence>
<evidence type="ECO:0000256" key="7">
    <source>
        <dbReference type="SAM" id="Phobius"/>
    </source>
</evidence>
<evidence type="ECO:0000313" key="9">
    <source>
        <dbReference type="EMBL" id="QIB28238.1"/>
    </source>
</evidence>
<protein>
    <submittedName>
        <fullName evidence="9">MFS transporter</fullName>
    </submittedName>
</protein>
<evidence type="ECO:0000256" key="5">
    <source>
        <dbReference type="ARBA" id="ARBA00022989"/>
    </source>
</evidence>
<evidence type="ECO:0000259" key="8">
    <source>
        <dbReference type="PROSITE" id="PS50850"/>
    </source>
</evidence>
<keyword evidence="2" id="KW-0813">Transport</keyword>
<dbReference type="PANTHER" id="PTHR23517">
    <property type="entry name" value="RESISTANCE PROTEIN MDTM, PUTATIVE-RELATED-RELATED"/>
    <property type="match status" value="1"/>
</dbReference>
<evidence type="ECO:0000313" key="10">
    <source>
        <dbReference type="Proteomes" id="UP000464452"/>
    </source>
</evidence>
<feature type="transmembrane region" description="Helical" evidence="7">
    <location>
        <begin position="133"/>
        <end position="150"/>
    </location>
</feature>
<feature type="transmembrane region" description="Helical" evidence="7">
    <location>
        <begin position="198"/>
        <end position="216"/>
    </location>
</feature>
<dbReference type="Proteomes" id="UP000464452">
    <property type="component" value="Chromosome"/>
</dbReference>
<keyword evidence="3" id="KW-1003">Cell membrane</keyword>
<evidence type="ECO:0000256" key="4">
    <source>
        <dbReference type="ARBA" id="ARBA00022692"/>
    </source>
</evidence>
<comment type="subcellular location">
    <subcellularLocation>
        <location evidence="1">Cell membrane</location>
        <topology evidence="1">Multi-pass membrane protein</topology>
    </subcellularLocation>
</comment>
<dbReference type="EMBL" id="CP048617">
    <property type="protein sequence ID" value="QIB28238.1"/>
    <property type="molecule type" value="Genomic_DNA"/>
</dbReference>
<dbReference type="InterPro" id="IPR036259">
    <property type="entry name" value="MFS_trans_sf"/>
</dbReference>
<feature type="transmembrane region" description="Helical" evidence="7">
    <location>
        <begin position="222"/>
        <end position="243"/>
    </location>
</feature>
<dbReference type="Gene3D" id="1.20.1250.20">
    <property type="entry name" value="MFS general substrate transporter like domains"/>
    <property type="match status" value="1"/>
</dbReference>
<reference evidence="9 10" key="1">
    <citation type="submission" date="2020-02" db="EMBL/GenBank/DDBJ databases">
        <title>Thermophilic hydrogen producing bacteria, Caloranaerobacter azorensis.</title>
        <authorList>
            <person name="Baek K."/>
        </authorList>
    </citation>
    <scope>NUCLEOTIDE SEQUENCE [LARGE SCALE GENOMIC DNA]</scope>
    <source>
        <strain evidence="9 10">T3-1</strain>
    </source>
</reference>
<keyword evidence="4 7" id="KW-0812">Transmembrane</keyword>
<feature type="transmembrane region" description="Helical" evidence="7">
    <location>
        <begin position="105"/>
        <end position="126"/>
    </location>
</feature>
<sequence length="258" mass="29294">MGGLLFEKYLSLAFIIDGLTTLSSTILIILFVNVLNVDDLTDNEKNEYEDHASNDVSSFDILKERKSILIQLLVFMLAAFIYNQFSFTLPLYMETIFSDKGAQYFGLLSSFNGLIVILFTPVITHILEKLDELPKIIIGLLLYSLSFLIIRNTVIYWVFFVMMFVFTIGEIINTLGASPYISRRVPASHRGRINSYSNIVYFIGGIAGRITMGWVIDTFSYTTAFTILAGIGIVSTIIAYLNYKLDKKIFPKLYEKKL</sequence>
<feature type="domain" description="Major facilitator superfamily (MFS) profile" evidence="8">
    <location>
        <begin position="67"/>
        <end position="258"/>
    </location>
</feature>
<dbReference type="InterPro" id="IPR011701">
    <property type="entry name" value="MFS"/>
</dbReference>
<dbReference type="Pfam" id="PF07690">
    <property type="entry name" value="MFS_1"/>
    <property type="match status" value="1"/>
</dbReference>
<gene>
    <name evidence="9" type="ORF">G3A45_11760</name>
</gene>
<dbReference type="InterPro" id="IPR050171">
    <property type="entry name" value="MFS_Transporters"/>
</dbReference>
<dbReference type="SUPFAM" id="SSF103473">
    <property type="entry name" value="MFS general substrate transporter"/>
    <property type="match status" value="1"/>
</dbReference>
<feature type="transmembrane region" description="Helical" evidence="7">
    <location>
        <begin position="68"/>
        <end position="85"/>
    </location>
</feature>
<keyword evidence="5 7" id="KW-1133">Transmembrane helix</keyword>
<evidence type="ECO:0000256" key="6">
    <source>
        <dbReference type="ARBA" id="ARBA00023136"/>
    </source>
</evidence>
<dbReference type="KEGG" id="cazo:G3A45_11760"/>
<proteinExistence type="predicted"/>
<keyword evidence="6 7" id="KW-0472">Membrane</keyword>
<organism evidence="9 10">
    <name type="scientific">Caloranaerobacter azorensis</name>
    <dbReference type="NCBI Taxonomy" id="116090"/>
    <lineage>
        <taxon>Bacteria</taxon>
        <taxon>Bacillati</taxon>
        <taxon>Bacillota</taxon>
        <taxon>Tissierellia</taxon>
        <taxon>Tissierellales</taxon>
        <taxon>Thermohalobacteraceae</taxon>
        <taxon>Caloranaerobacter</taxon>
    </lineage>
</organism>
<accession>A0A6P1YHN8</accession>
<feature type="transmembrane region" description="Helical" evidence="7">
    <location>
        <begin position="156"/>
        <end position="177"/>
    </location>
</feature>
<dbReference type="AlphaFoldDB" id="A0A6P1YHN8"/>
<dbReference type="InterPro" id="IPR020846">
    <property type="entry name" value="MFS_dom"/>
</dbReference>
<feature type="transmembrane region" description="Helical" evidence="7">
    <location>
        <begin position="12"/>
        <end position="35"/>
    </location>
</feature>
<evidence type="ECO:0000256" key="3">
    <source>
        <dbReference type="ARBA" id="ARBA00022475"/>
    </source>
</evidence>
<dbReference type="GO" id="GO:0022857">
    <property type="term" value="F:transmembrane transporter activity"/>
    <property type="evidence" value="ECO:0007669"/>
    <property type="project" value="InterPro"/>
</dbReference>
<dbReference type="GO" id="GO:0005886">
    <property type="term" value="C:plasma membrane"/>
    <property type="evidence" value="ECO:0007669"/>
    <property type="project" value="UniProtKB-SubCell"/>
</dbReference>
<name>A0A6P1YHN8_9FIRM</name>
<dbReference type="PANTHER" id="PTHR23517:SF3">
    <property type="entry name" value="INTEGRAL MEMBRANE TRANSPORT PROTEIN"/>
    <property type="match status" value="1"/>
</dbReference>
<dbReference type="PROSITE" id="PS50850">
    <property type="entry name" value="MFS"/>
    <property type="match status" value="1"/>
</dbReference>